<evidence type="ECO:0000313" key="8">
    <source>
        <dbReference type="Proteomes" id="UP000246894"/>
    </source>
</evidence>
<accession>A0A2Z3S4Y4</accession>
<evidence type="ECO:0000256" key="2">
    <source>
        <dbReference type="ARBA" id="ARBA00022908"/>
    </source>
</evidence>
<dbReference type="AlphaFoldDB" id="A0A2Z3S4Y4"/>
<dbReference type="InterPro" id="IPR050090">
    <property type="entry name" value="Tyrosine_recombinase_XerCD"/>
</dbReference>
<evidence type="ECO:0000259" key="6">
    <source>
        <dbReference type="PROSITE" id="PS51898"/>
    </source>
</evidence>
<dbReference type="Pfam" id="PF14659">
    <property type="entry name" value="Phage_int_SAM_3"/>
    <property type="match status" value="1"/>
</dbReference>
<dbReference type="PANTHER" id="PTHR30349">
    <property type="entry name" value="PHAGE INTEGRASE-RELATED"/>
    <property type="match status" value="1"/>
</dbReference>
<feature type="domain" description="Tyr recombinase" evidence="6">
    <location>
        <begin position="178"/>
        <end position="375"/>
    </location>
</feature>
<evidence type="ECO:0000256" key="1">
    <source>
        <dbReference type="ARBA" id="ARBA00008857"/>
    </source>
</evidence>
<evidence type="ECO:0000256" key="4">
    <source>
        <dbReference type="ARBA" id="ARBA00023172"/>
    </source>
</evidence>
<dbReference type="GO" id="GO:0003677">
    <property type="term" value="F:DNA binding"/>
    <property type="evidence" value="ECO:0007669"/>
    <property type="project" value="UniProtKB-KW"/>
</dbReference>
<keyword evidence="8" id="KW-1185">Reference proteome</keyword>
<gene>
    <name evidence="7" type="ORF">AURMO_00713</name>
</gene>
<dbReference type="Proteomes" id="UP000246894">
    <property type="component" value="Chromosome"/>
</dbReference>
<feature type="region of interest" description="Disordered" evidence="5">
    <location>
        <begin position="1"/>
        <end position="20"/>
    </location>
</feature>
<dbReference type="PROSITE" id="PS51898">
    <property type="entry name" value="TYR_RECOMBINASE"/>
    <property type="match status" value="1"/>
</dbReference>
<evidence type="ECO:0000256" key="3">
    <source>
        <dbReference type="ARBA" id="ARBA00023125"/>
    </source>
</evidence>
<name>A0A2Z3S4Y4_9MICO</name>
<dbReference type="OrthoDB" id="1822491at2"/>
<dbReference type="EMBL" id="CP023994">
    <property type="protein sequence ID" value="AWR21322.1"/>
    <property type="molecule type" value="Genomic_DNA"/>
</dbReference>
<proteinExistence type="inferred from homology"/>
<keyword evidence="4" id="KW-0233">DNA recombination</keyword>
<dbReference type="GO" id="GO:0015074">
    <property type="term" value="P:DNA integration"/>
    <property type="evidence" value="ECO:0007669"/>
    <property type="project" value="UniProtKB-KW"/>
</dbReference>
<dbReference type="Gene3D" id="1.10.443.10">
    <property type="entry name" value="Intergrase catalytic core"/>
    <property type="match status" value="1"/>
</dbReference>
<dbReference type="Gene3D" id="1.10.150.130">
    <property type="match status" value="1"/>
</dbReference>
<dbReference type="InterPro" id="IPR010998">
    <property type="entry name" value="Integrase_recombinase_N"/>
</dbReference>
<keyword evidence="2" id="KW-0229">DNA integration</keyword>
<protein>
    <submittedName>
        <fullName evidence="7">Prophage phiRv2 integrase</fullName>
    </submittedName>
</protein>
<dbReference type="InterPro" id="IPR004107">
    <property type="entry name" value="Integrase_SAM-like_N"/>
</dbReference>
<reference evidence="7 8" key="1">
    <citation type="submission" date="2017-10" db="EMBL/GenBank/DDBJ databases">
        <title>Genome of an Actinobacterium that displays light-enhanced growth.</title>
        <authorList>
            <person name="Maresca J.A."/>
            <person name="Hempel P."/>
            <person name="Shevchenko O."/>
            <person name="Miller K.J."/>
            <person name="Hahn M.W."/>
        </authorList>
    </citation>
    <scope>NUCLEOTIDE SEQUENCE [LARGE SCALE GENOMIC DNA]</scope>
    <source>
        <strain evidence="7 8">MWH-Mo1</strain>
    </source>
</reference>
<dbReference type="KEGG" id="aum:AURMO_00713"/>
<evidence type="ECO:0000313" key="7">
    <source>
        <dbReference type="EMBL" id="AWR21322.1"/>
    </source>
</evidence>
<dbReference type="PANTHER" id="PTHR30349:SF41">
    <property type="entry name" value="INTEGRASE_RECOMBINASE PROTEIN MJ0367-RELATED"/>
    <property type="match status" value="1"/>
</dbReference>
<dbReference type="InterPro" id="IPR011010">
    <property type="entry name" value="DNA_brk_join_enz"/>
</dbReference>
<sequence length="380" mass="43353">MNELKSSSKPKLRQKNGTGHTYKFRNGWRCVIQFQGRVITATGPTKSDAQRRAREKMGAIRPLNYGVDRTAGNLKVGPYLLDWLEYEHKSEIAFTTYKRYKGLLTVHVVPLIGQISLAKLEKRHINSMLKAMKASGQSDRSRQQARAVLSKGLSSAIDEDLISVNPVRETKRVVVKKHIIDPLSPEEVSKVFTAAKDTSSLLRWRIALLYGLRQGECLGLRWQDINFENATMNIRVQIQNTESGRDFTDLKTELSRRELFLDEKTLILFAKHRDELDEFRSTVASGWQEHDLIFPNKLGFPMQSSWDSKLWHRALSEAGVSDRRLHDARHTAATLLFEEKTDIEVIRRVLGHSDIGLTSRTYVHASAEPMKRVANTLNGF</sequence>
<dbReference type="SUPFAM" id="SSF56349">
    <property type="entry name" value="DNA breaking-rejoining enzymes"/>
    <property type="match status" value="1"/>
</dbReference>
<dbReference type="RefSeq" id="WP_110233177.1">
    <property type="nucleotide sequence ID" value="NZ_CP023994.1"/>
</dbReference>
<evidence type="ECO:0000256" key="5">
    <source>
        <dbReference type="SAM" id="MobiDB-lite"/>
    </source>
</evidence>
<dbReference type="GO" id="GO:0006310">
    <property type="term" value="P:DNA recombination"/>
    <property type="evidence" value="ECO:0007669"/>
    <property type="project" value="UniProtKB-KW"/>
</dbReference>
<dbReference type="InterPro" id="IPR013762">
    <property type="entry name" value="Integrase-like_cat_sf"/>
</dbReference>
<dbReference type="InterPro" id="IPR002104">
    <property type="entry name" value="Integrase_catalytic"/>
</dbReference>
<dbReference type="CDD" id="cd01189">
    <property type="entry name" value="INT_ICEBs1_C_like"/>
    <property type="match status" value="1"/>
</dbReference>
<dbReference type="Pfam" id="PF00589">
    <property type="entry name" value="Phage_integrase"/>
    <property type="match status" value="1"/>
</dbReference>
<organism evidence="7 8">
    <name type="scientific">Aurantimicrobium photophilum</name>
    <dbReference type="NCBI Taxonomy" id="1987356"/>
    <lineage>
        <taxon>Bacteria</taxon>
        <taxon>Bacillati</taxon>
        <taxon>Actinomycetota</taxon>
        <taxon>Actinomycetes</taxon>
        <taxon>Micrococcales</taxon>
        <taxon>Microbacteriaceae</taxon>
        <taxon>Aurantimicrobium</taxon>
    </lineage>
</organism>
<comment type="similarity">
    <text evidence="1">Belongs to the 'phage' integrase family.</text>
</comment>
<keyword evidence="3" id="KW-0238">DNA-binding</keyword>